<dbReference type="AlphaFoldDB" id="A0A2K8NVD3"/>
<dbReference type="Pfam" id="PF01625">
    <property type="entry name" value="PMSR"/>
    <property type="match status" value="1"/>
</dbReference>
<dbReference type="PANTHER" id="PTHR42799:SF2">
    <property type="entry name" value="MITOCHONDRIAL PEPTIDE METHIONINE SULFOXIDE REDUCTASE"/>
    <property type="match status" value="1"/>
</dbReference>
<comment type="similarity">
    <text evidence="4">Belongs to the MsrA Met sulfoxide reductase family.</text>
</comment>
<evidence type="ECO:0000256" key="2">
    <source>
        <dbReference type="ARBA" id="ARBA00047806"/>
    </source>
</evidence>
<reference evidence="5 6" key="1">
    <citation type="submission" date="2017-11" db="EMBL/GenBank/DDBJ databases">
        <title>Genome sequence of Entomoplasma freundtii BARC 318 (ATCC 51999).</title>
        <authorList>
            <person name="Lo W.-S."/>
            <person name="Gasparich G.E."/>
            <person name="Kuo C.-H."/>
        </authorList>
    </citation>
    <scope>NUCLEOTIDE SEQUENCE [LARGE SCALE GENOMIC DNA]</scope>
    <source>
        <strain evidence="5 6">BARC 318</strain>
    </source>
</reference>
<dbReference type="Gene3D" id="3.30.1060.10">
    <property type="entry name" value="Peptide methionine sulphoxide reductase MsrA"/>
    <property type="match status" value="1"/>
</dbReference>
<organism evidence="5 6">
    <name type="scientific">Entomoplasma freundtii</name>
    <dbReference type="NCBI Taxonomy" id="74700"/>
    <lineage>
        <taxon>Bacteria</taxon>
        <taxon>Bacillati</taxon>
        <taxon>Mycoplasmatota</taxon>
        <taxon>Mollicutes</taxon>
        <taxon>Entomoplasmatales</taxon>
        <taxon>Entomoplasmataceae</taxon>
        <taxon>Entomoplasma</taxon>
    </lineage>
</organism>
<dbReference type="RefSeq" id="WP_100609649.1">
    <property type="nucleotide sequence ID" value="NZ_CP024962.1"/>
</dbReference>
<dbReference type="SUPFAM" id="SSF55068">
    <property type="entry name" value="Peptide methionine sulfoxide reductase"/>
    <property type="match status" value="1"/>
</dbReference>
<evidence type="ECO:0000313" key="6">
    <source>
        <dbReference type="Proteomes" id="UP000232222"/>
    </source>
</evidence>
<dbReference type="OrthoDB" id="4174719at2"/>
<keyword evidence="6" id="KW-1185">Reference proteome</keyword>
<dbReference type="GO" id="GO:0005737">
    <property type="term" value="C:cytoplasm"/>
    <property type="evidence" value="ECO:0007669"/>
    <property type="project" value="TreeGrafter"/>
</dbReference>
<name>A0A2K8NVD3_9MOLU</name>
<dbReference type="GO" id="GO:0034599">
    <property type="term" value="P:cellular response to oxidative stress"/>
    <property type="evidence" value="ECO:0007669"/>
    <property type="project" value="TreeGrafter"/>
</dbReference>
<proteinExistence type="inferred from homology"/>
<comment type="catalytic activity">
    <reaction evidence="2 4">
        <text>L-methionyl-[protein] + [thioredoxin]-disulfide + H2O = L-methionyl-(S)-S-oxide-[protein] + [thioredoxin]-dithiol</text>
        <dbReference type="Rhea" id="RHEA:14217"/>
        <dbReference type="Rhea" id="RHEA-COMP:10698"/>
        <dbReference type="Rhea" id="RHEA-COMP:10700"/>
        <dbReference type="Rhea" id="RHEA-COMP:12313"/>
        <dbReference type="Rhea" id="RHEA-COMP:12315"/>
        <dbReference type="ChEBI" id="CHEBI:15377"/>
        <dbReference type="ChEBI" id="CHEBI:16044"/>
        <dbReference type="ChEBI" id="CHEBI:29950"/>
        <dbReference type="ChEBI" id="CHEBI:44120"/>
        <dbReference type="ChEBI" id="CHEBI:50058"/>
        <dbReference type="EC" id="1.8.4.11"/>
    </reaction>
</comment>
<keyword evidence="1 4" id="KW-0560">Oxidoreductase</keyword>
<evidence type="ECO:0000313" key="5">
    <source>
        <dbReference type="EMBL" id="ATZ16593.1"/>
    </source>
</evidence>
<evidence type="ECO:0000256" key="1">
    <source>
        <dbReference type="ARBA" id="ARBA00023002"/>
    </source>
</evidence>
<dbReference type="InterPro" id="IPR036509">
    <property type="entry name" value="Met_Sox_Rdtase_MsrA_sf"/>
</dbReference>
<dbReference type="EC" id="1.8.4.11" evidence="4"/>
<feature type="active site" evidence="4">
    <location>
        <position position="11"/>
    </location>
</feature>
<dbReference type="EMBL" id="CP024962">
    <property type="protein sequence ID" value="ATZ16593.1"/>
    <property type="molecule type" value="Genomic_DNA"/>
</dbReference>
<protein>
    <recommendedName>
        <fullName evidence="4">Peptide methionine sulfoxide reductase MsrA</fullName>
        <shortName evidence="4">Protein-methionine-S-oxide reductase</shortName>
        <ecNumber evidence="4">1.8.4.11</ecNumber>
    </recommendedName>
    <alternativeName>
        <fullName evidence="4">Peptide-methionine (S)-S-oxide reductase</fullName>
        <shortName evidence="4">Peptide Met(O) reductase</shortName>
    </alternativeName>
</protein>
<dbReference type="Proteomes" id="UP000232222">
    <property type="component" value="Chromosome"/>
</dbReference>
<comment type="function">
    <text evidence="4">Has an important function as a repair enzyme for proteins that have been inactivated by oxidation. Catalyzes the reversible oxidation-reduction of methionine sulfoxide in proteins to methionine.</text>
</comment>
<dbReference type="PANTHER" id="PTHR42799">
    <property type="entry name" value="MITOCHONDRIAL PEPTIDE METHIONINE SULFOXIDE REDUCTASE"/>
    <property type="match status" value="1"/>
</dbReference>
<dbReference type="KEGG" id="efr:EFREU_v1c05720"/>
<dbReference type="NCBIfam" id="TIGR00401">
    <property type="entry name" value="msrA"/>
    <property type="match status" value="1"/>
</dbReference>
<dbReference type="InterPro" id="IPR050162">
    <property type="entry name" value="MsrA_MetSO_reductase"/>
</dbReference>
<gene>
    <name evidence="4 5" type="primary">msrA</name>
    <name evidence="5" type="ORF">EFREU_v1c05720</name>
</gene>
<evidence type="ECO:0000256" key="3">
    <source>
        <dbReference type="ARBA" id="ARBA00048782"/>
    </source>
</evidence>
<evidence type="ECO:0000256" key="4">
    <source>
        <dbReference type="HAMAP-Rule" id="MF_01401"/>
    </source>
</evidence>
<comment type="catalytic activity">
    <reaction evidence="3 4">
        <text>[thioredoxin]-disulfide + L-methionine + H2O = L-methionine (S)-S-oxide + [thioredoxin]-dithiol</text>
        <dbReference type="Rhea" id="RHEA:19993"/>
        <dbReference type="Rhea" id="RHEA-COMP:10698"/>
        <dbReference type="Rhea" id="RHEA-COMP:10700"/>
        <dbReference type="ChEBI" id="CHEBI:15377"/>
        <dbReference type="ChEBI" id="CHEBI:29950"/>
        <dbReference type="ChEBI" id="CHEBI:50058"/>
        <dbReference type="ChEBI" id="CHEBI:57844"/>
        <dbReference type="ChEBI" id="CHEBI:58772"/>
        <dbReference type="EC" id="1.8.4.11"/>
    </reaction>
</comment>
<dbReference type="InterPro" id="IPR002569">
    <property type="entry name" value="Met_Sox_Rdtase_MsrA_dom"/>
</dbReference>
<accession>A0A2K8NVD3</accession>
<sequence>MKRVITLGAGCFWGPQAFFDRLPGVIKTTVGYANGCEDHVTYEQVCSATTNFVEAVQIVFDDEKITLNKLLNYFFNSIDPTTLNRQGPDWGRQYRTGVYYLPQDKRDFLPLIKEVANYEQRKYHEKIVTEIEPLVKFIPAEEYHQKYLDKNPHRQCHFGWRKK</sequence>
<dbReference type="GO" id="GO:0008113">
    <property type="term" value="F:peptide-methionine (S)-S-oxide reductase activity"/>
    <property type="evidence" value="ECO:0007669"/>
    <property type="project" value="UniProtKB-UniRule"/>
</dbReference>
<dbReference type="GO" id="GO:0033744">
    <property type="term" value="F:L-methionine:thioredoxin-disulfide S-oxidoreductase activity"/>
    <property type="evidence" value="ECO:0007669"/>
    <property type="project" value="RHEA"/>
</dbReference>
<dbReference type="HAMAP" id="MF_01401">
    <property type="entry name" value="MsrA"/>
    <property type="match status" value="1"/>
</dbReference>